<reference evidence="3" key="1">
    <citation type="submission" date="2021-02" db="EMBL/GenBank/DDBJ databases">
        <authorList>
            <person name="Dougan E. K."/>
            <person name="Rhodes N."/>
            <person name="Thang M."/>
            <person name="Chan C."/>
        </authorList>
    </citation>
    <scope>NUCLEOTIDE SEQUENCE</scope>
</reference>
<gene>
    <name evidence="3" type="ORF">PGLA1383_LOCUS46184</name>
</gene>
<organism evidence="3 4">
    <name type="scientific">Polarella glacialis</name>
    <name type="common">Dinoflagellate</name>
    <dbReference type="NCBI Taxonomy" id="89957"/>
    <lineage>
        <taxon>Eukaryota</taxon>
        <taxon>Sar</taxon>
        <taxon>Alveolata</taxon>
        <taxon>Dinophyceae</taxon>
        <taxon>Suessiales</taxon>
        <taxon>Suessiaceae</taxon>
        <taxon>Polarella</taxon>
    </lineage>
</organism>
<feature type="repeat" description="TPR" evidence="1">
    <location>
        <begin position="211"/>
        <end position="244"/>
    </location>
</feature>
<evidence type="ECO:0000256" key="1">
    <source>
        <dbReference type="PROSITE-ProRule" id="PRU00339"/>
    </source>
</evidence>
<dbReference type="PROSITE" id="PS50005">
    <property type="entry name" value="TPR"/>
    <property type="match status" value="1"/>
</dbReference>
<dbReference type="SMART" id="SM00028">
    <property type="entry name" value="TPR"/>
    <property type="match status" value="3"/>
</dbReference>
<dbReference type="Gene3D" id="2.60.120.620">
    <property type="entry name" value="q2cbj1_9rhob like domain"/>
    <property type="match status" value="1"/>
</dbReference>
<dbReference type="Gene3D" id="1.25.40.10">
    <property type="entry name" value="Tetratricopeptide repeat domain"/>
    <property type="match status" value="1"/>
</dbReference>
<feature type="non-terminal residue" evidence="3">
    <location>
        <position position="1"/>
    </location>
</feature>
<comment type="caution">
    <text evidence="3">The sequence shown here is derived from an EMBL/GenBank/DDBJ whole genome shotgun (WGS) entry which is preliminary data.</text>
</comment>
<evidence type="ECO:0008006" key="5">
    <source>
        <dbReference type="Google" id="ProtNLM"/>
    </source>
</evidence>
<protein>
    <recommendedName>
        <fullName evidence="5">TPR_REGION domain-containing protein</fullName>
    </recommendedName>
</protein>
<accession>A0A813GT16</accession>
<dbReference type="SUPFAM" id="SSF48452">
    <property type="entry name" value="TPR-like"/>
    <property type="match status" value="1"/>
</dbReference>
<evidence type="ECO:0000313" key="4">
    <source>
        <dbReference type="Proteomes" id="UP000654075"/>
    </source>
</evidence>
<feature type="region of interest" description="Disordered" evidence="2">
    <location>
        <begin position="77"/>
        <end position="100"/>
    </location>
</feature>
<feature type="region of interest" description="Disordered" evidence="2">
    <location>
        <begin position="1"/>
        <end position="20"/>
    </location>
</feature>
<keyword evidence="4" id="KW-1185">Reference proteome</keyword>
<keyword evidence="1" id="KW-0802">TPR repeat</keyword>
<dbReference type="InterPro" id="IPR011990">
    <property type="entry name" value="TPR-like_helical_dom_sf"/>
</dbReference>
<evidence type="ECO:0000313" key="3">
    <source>
        <dbReference type="EMBL" id="CAE8629759.1"/>
    </source>
</evidence>
<evidence type="ECO:0000256" key="2">
    <source>
        <dbReference type="SAM" id="MobiDB-lite"/>
    </source>
</evidence>
<sequence>SSWPAGHLPPQAPAGVHEARYGGGKATSAAVAATLLCCTCGRRRSASWKNNKNNHNNNNNNNNNNFANALQRKASVRRARRRASEQTGAELTEGPMLPGSDHLSMAPALLQGETKAQRARRMLLEAFSSEPWPAATQVPETTSQELCAAGMQKLRQGEAADAKQLFAQAVLADADNPEALFGVGLYYELAHEPHVALQWMDAAIESQPNHVMAWVLRSKYLENRGELEDALRGYEQALRLKPRHAMALSRRNSLLAHQRVYIEPVGSWEQGVAEAIGAAGGAEDWQLPEWQENFLQPLESPFALKQPLLSGGVMAWDNVLSQELLAELDTAADHYCQFTFTNGWVSSGSGASSTVWLPAGSPPVTAPEVAARSILQRILRDEEEAFAGVEYWGRVRSVNLGADLHYDQAEDALDLRNEWVHGNPWRPQWSSVLYLTDEGGPTVILDQVHCEEGRHMPFVPQRGHLCMPKRNRLVMFRADLFHGSLPVKIWLDTPQTRQVFIFNFWRRHRPEEPHCQRPDYRHHLGMRGLELSPQRAAELAAPTPEAPQVLQPQTLRRPEDMPHSSDLGYLQVALPMPSMAQLQKSSGFFELDWAAAAADWLHEEASSTAKQC</sequence>
<dbReference type="Proteomes" id="UP000654075">
    <property type="component" value="Unassembled WGS sequence"/>
</dbReference>
<dbReference type="EMBL" id="CAJNNV010029704">
    <property type="protein sequence ID" value="CAE8629759.1"/>
    <property type="molecule type" value="Genomic_DNA"/>
</dbReference>
<dbReference type="OrthoDB" id="414649at2759"/>
<name>A0A813GT16_POLGL</name>
<dbReference type="InterPro" id="IPR019734">
    <property type="entry name" value="TPR_rpt"/>
</dbReference>
<dbReference type="AlphaFoldDB" id="A0A813GT16"/>
<proteinExistence type="predicted"/>